<keyword evidence="2" id="KW-1185">Reference proteome</keyword>
<dbReference type="EMBL" id="CM056813">
    <property type="protein sequence ID" value="KAJ8639900.1"/>
    <property type="molecule type" value="Genomic_DNA"/>
</dbReference>
<comment type="caution">
    <text evidence="1">The sequence shown here is derived from an EMBL/GenBank/DDBJ whole genome shotgun (WGS) entry which is preliminary data.</text>
</comment>
<gene>
    <name evidence="1" type="ORF">MRB53_016594</name>
</gene>
<organism evidence="1 2">
    <name type="scientific">Persea americana</name>
    <name type="common">Avocado</name>
    <dbReference type="NCBI Taxonomy" id="3435"/>
    <lineage>
        <taxon>Eukaryota</taxon>
        <taxon>Viridiplantae</taxon>
        <taxon>Streptophyta</taxon>
        <taxon>Embryophyta</taxon>
        <taxon>Tracheophyta</taxon>
        <taxon>Spermatophyta</taxon>
        <taxon>Magnoliopsida</taxon>
        <taxon>Magnoliidae</taxon>
        <taxon>Laurales</taxon>
        <taxon>Lauraceae</taxon>
        <taxon>Persea</taxon>
    </lineage>
</organism>
<accession>A0ACC2M2R7</accession>
<evidence type="ECO:0000313" key="2">
    <source>
        <dbReference type="Proteomes" id="UP001234297"/>
    </source>
</evidence>
<name>A0ACC2M2R7_PERAE</name>
<proteinExistence type="predicted"/>
<evidence type="ECO:0000313" key="1">
    <source>
        <dbReference type="EMBL" id="KAJ8639900.1"/>
    </source>
</evidence>
<protein>
    <submittedName>
        <fullName evidence="1">Uncharacterized protein</fullName>
    </submittedName>
</protein>
<reference evidence="1 2" key="1">
    <citation type="journal article" date="2022" name="Hortic Res">
        <title>A haplotype resolved chromosomal level avocado genome allows analysis of novel avocado genes.</title>
        <authorList>
            <person name="Nath O."/>
            <person name="Fletcher S.J."/>
            <person name="Hayward A."/>
            <person name="Shaw L.M."/>
            <person name="Masouleh A.K."/>
            <person name="Furtado A."/>
            <person name="Henry R.J."/>
            <person name="Mitter N."/>
        </authorList>
    </citation>
    <scope>NUCLEOTIDE SEQUENCE [LARGE SCALE GENOMIC DNA]</scope>
    <source>
        <strain evidence="2">cv. Hass</strain>
    </source>
</reference>
<dbReference type="Proteomes" id="UP001234297">
    <property type="component" value="Chromosome 5"/>
</dbReference>
<sequence length="80" mass="8980">MRRTPLGLHPSSPSSSPAQNAHLSIFLTTPTATITLSILPVWIASPPRRQTPNQGYQSQIRLKDGLGEFEFNFKSQYRQN</sequence>